<dbReference type="EMBL" id="CP000828">
    <property type="protein sequence ID" value="ABW25348.1"/>
    <property type="molecule type" value="Genomic_DNA"/>
</dbReference>
<evidence type="ECO:0000256" key="1">
    <source>
        <dbReference type="SAM" id="MobiDB-lite"/>
    </source>
</evidence>
<evidence type="ECO:0000313" key="4">
    <source>
        <dbReference type="Proteomes" id="UP000000268"/>
    </source>
</evidence>
<name>B0C8V8_ACAM1</name>
<proteinExistence type="predicted"/>
<dbReference type="KEGG" id="amr:AM1_0262"/>
<dbReference type="InterPro" id="IPR025295">
    <property type="entry name" value="eCIS_core_dom"/>
</dbReference>
<protein>
    <recommendedName>
        <fullName evidence="2">eCIS core domain-containing protein</fullName>
    </recommendedName>
</protein>
<dbReference type="eggNOG" id="COG0656">
    <property type="taxonomic scope" value="Bacteria"/>
</dbReference>
<dbReference type="HOGENOM" id="CLU_397223_0_0_3"/>
<feature type="region of interest" description="Disordered" evidence="1">
    <location>
        <begin position="23"/>
        <end position="43"/>
    </location>
</feature>
<gene>
    <name evidence="3" type="ordered locus">AM1_0262</name>
</gene>
<evidence type="ECO:0000259" key="2">
    <source>
        <dbReference type="Pfam" id="PF13699"/>
    </source>
</evidence>
<sequence length="693" mass="79521">MLLLASLSGLSVAKSSSEEVLMMRTQTSRSKKPTSQKLPQAKEVTQPPLVEVPLMQASDEEGLAAWEKQRQKWERFGTPWMDKVPNLSGEINQPWIQPKLTIGQPNDKYEKEADRVAKQVVTNTNYPDFVNVPQGRSGQHQGWVIDNLQAKPEVFAKQQGPKSIGGTLPVNLESAINQARGSGRQLDVSLQQSMGQVMNADFSRVRVHTDVQSDRLSQSIQAKAFTTGQDVFFRKGEYQPHSKYGQELIAHELTHVVQQQGQSVSSSNIQRAIDWQVQDYFFKIGPEPKLGIVKDPNSLYQYLNEWINRIEPWVKSIIENKIDANYYQSLKLEDKNDFDRLKYEKNTWDEIVKGWNKIKPGKIKEYISFLADKSSESLLSKVVIGRLKESTGQSTAGQRYTYRFYYLEDAFRAILAEDYRKESTKKEDKLADEVLSSDIEKQIEFWIVGFINNFTKDARYLKVKEFMIDAEYKDYFGGKISDVLDNPENKSISELISALHDATTILFEMSEVIYQIDNPQYKPRDKYLVQHGEKINFYKLIDKGGISKEVANYVAVPPDKDKANYYINLNNNSNNNNSNYQNQEDIKYVRPGYLNESKSEVLKQLRKNKMLVEIGPSYTTGRLMQLSDTFGAGPKTKLAIALAIFAFWNKGYDKAVSGIHRFHFVMDMCKNYVPQLKYENEYPNSIAEIWNSL</sequence>
<organism evidence="3 4">
    <name type="scientific">Acaryochloris marina (strain MBIC 11017)</name>
    <dbReference type="NCBI Taxonomy" id="329726"/>
    <lineage>
        <taxon>Bacteria</taxon>
        <taxon>Bacillati</taxon>
        <taxon>Cyanobacteriota</taxon>
        <taxon>Cyanophyceae</taxon>
        <taxon>Acaryochloridales</taxon>
        <taxon>Acaryochloridaceae</taxon>
        <taxon>Acaryochloris</taxon>
    </lineage>
</organism>
<reference evidence="3 4" key="1">
    <citation type="journal article" date="2008" name="Proc. Natl. Acad. Sci. U.S.A.">
        <title>Niche adaptation and genome expansion in the chlorophyll d-producing cyanobacterium Acaryochloris marina.</title>
        <authorList>
            <person name="Swingley W.D."/>
            <person name="Chen M."/>
            <person name="Cheung P.C."/>
            <person name="Conrad A.L."/>
            <person name="Dejesa L.C."/>
            <person name="Hao J."/>
            <person name="Honchak B.M."/>
            <person name="Karbach L.E."/>
            <person name="Kurdoglu A."/>
            <person name="Lahiri S."/>
            <person name="Mastrian S.D."/>
            <person name="Miyashita H."/>
            <person name="Page L."/>
            <person name="Ramakrishna P."/>
            <person name="Satoh S."/>
            <person name="Sattley W.M."/>
            <person name="Shimada Y."/>
            <person name="Taylor H.L."/>
            <person name="Tomo T."/>
            <person name="Tsuchiya T."/>
            <person name="Wang Z.T."/>
            <person name="Raymond J."/>
            <person name="Mimuro M."/>
            <person name="Blankenship R.E."/>
            <person name="Touchman J.W."/>
        </authorList>
    </citation>
    <scope>NUCLEOTIDE SEQUENCE [LARGE SCALE GENOMIC DNA]</scope>
    <source>
        <strain evidence="4">MBIC 11017</strain>
    </source>
</reference>
<dbReference type="Pfam" id="PF13699">
    <property type="entry name" value="eCIS_core"/>
    <property type="match status" value="1"/>
</dbReference>
<accession>B0C8V8</accession>
<dbReference type="STRING" id="329726.AM1_0262"/>
<keyword evidence="4" id="KW-1185">Reference proteome</keyword>
<dbReference type="AlphaFoldDB" id="B0C8V8"/>
<feature type="domain" description="eCIS core" evidence="2">
    <location>
        <begin position="186"/>
        <end position="262"/>
    </location>
</feature>
<evidence type="ECO:0000313" key="3">
    <source>
        <dbReference type="EMBL" id="ABW25348.1"/>
    </source>
</evidence>
<dbReference type="Proteomes" id="UP000000268">
    <property type="component" value="Chromosome"/>
</dbReference>